<name>A0ABW7SNW3_9ACTN</name>
<feature type="region of interest" description="Disordered" evidence="1">
    <location>
        <begin position="17"/>
        <end position="39"/>
    </location>
</feature>
<feature type="domain" description="Deoxyribonuclease NucA/NucB" evidence="2">
    <location>
        <begin position="7"/>
        <end position="77"/>
    </location>
</feature>
<protein>
    <recommendedName>
        <fullName evidence="2">Deoxyribonuclease NucA/NucB domain-containing protein</fullName>
    </recommendedName>
</protein>
<dbReference type="Proteomes" id="UP001611075">
    <property type="component" value="Unassembled WGS sequence"/>
</dbReference>
<evidence type="ECO:0000313" key="3">
    <source>
        <dbReference type="EMBL" id="MFI0793628.1"/>
    </source>
</evidence>
<accession>A0ABW7SNW3</accession>
<evidence type="ECO:0000313" key="4">
    <source>
        <dbReference type="Proteomes" id="UP001611075"/>
    </source>
</evidence>
<dbReference type="RefSeq" id="WP_396679223.1">
    <property type="nucleotide sequence ID" value="NZ_JBIRPU010000007.1"/>
</dbReference>
<dbReference type="InterPro" id="IPR029476">
    <property type="entry name" value="DNase_NucA_NucB"/>
</dbReference>
<proteinExistence type="predicted"/>
<dbReference type="Pfam" id="PF14040">
    <property type="entry name" value="DNase_NucA_NucB"/>
    <property type="match status" value="1"/>
</dbReference>
<comment type="caution">
    <text evidence="3">The sequence shown here is derived from an EMBL/GenBank/DDBJ whole genome shotgun (WGS) entry which is preliminary data.</text>
</comment>
<sequence>MCKTIWGEHNGSVQQCDEYPFASTDERASTGAPQPSDPQWYSVRVIDAEDSVHVGRDLLESDFYKTNRVLDHDQFYVRVDT</sequence>
<evidence type="ECO:0000256" key="1">
    <source>
        <dbReference type="SAM" id="MobiDB-lite"/>
    </source>
</evidence>
<dbReference type="EMBL" id="JBIRPU010000007">
    <property type="protein sequence ID" value="MFI0793628.1"/>
    <property type="molecule type" value="Genomic_DNA"/>
</dbReference>
<gene>
    <name evidence="3" type="ORF">ACH4OY_13195</name>
</gene>
<organism evidence="3 4">
    <name type="scientific">Micromonospora rubida</name>
    <dbReference type="NCBI Taxonomy" id="2697657"/>
    <lineage>
        <taxon>Bacteria</taxon>
        <taxon>Bacillati</taxon>
        <taxon>Actinomycetota</taxon>
        <taxon>Actinomycetes</taxon>
        <taxon>Micromonosporales</taxon>
        <taxon>Micromonosporaceae</taxon>
        <taxon>Micromonospora</taxon>
    </lineage>
</organism>
<evidence type="ECO:0000259" key="2">
    <source>
        <dbReference type="Pfam" id="PF14040"/>
    </source>
</evidence>
<keyword evidence="4" id="KW-1185">Reference proteome</keyword>
<reference evidence="3 4" key="1">
    <citation type="submission" date="2024-10" db="EMBL/GenBank/DDBJ databases">
        <title>The Natural Products Discovery Center: Release of the First 8490 Sequenced Strains for Exploring Actinobacteria Biosynthetic Diversity.</title>
        <authorList>
            <person name="Kalkreuter E."/>
            <person name="Kautsar S.A."/>
            <person name="Yang D."/>
            <person name="Bader C.D."/>
            <person name="Teijaro C.N."/>
            <person name="Fluegel L."/>
            <person name="Davis C.M."/>
            <person name="Simpson J.R."/>
            <person name="Lauterbach L."/>
            <person name="Steele A.D."/>
            <person name="Gui C."/>
            <person name="Meng S."/>
            <person name="Li G."/>
            <person name="Viehrig K."/>
            <person name="Ye F."/>
            <person name="Su P."/>
            <person name="Kiefer A.F."/>
            <person name="Nichols A."/>
            <person name="Cepeda A.J."/>
            <person name="Yan W."/>
            <person name="Fan B."/>
            <person name="Jiang Y."/>
            <person name="Adhikari A."/>
            <person name="Zheng C.-J."/>
            <person name="Schuster L."/>
            <person name="Cowan T.M."/>
            <person name="Smanski M.J."/>
            <person name="Chevrette M.G."/>
            <person name="De Carvalho L.P.S."/>
            <person name="Shen B."/>
        </authorList>
    </citation>
    <scope>NUCLEOTIDE SEQUENCE [LARGE SCALE GENOMIC DNA]</scope>
    <source>
        <strain evidence="3 4">NPDC021253</strain>
    </source>
</reference>